<reference evidence="1" key="1">
    <citation type="submission" date="2019-05" db="EMBL/GenBank/DDBJ databases">
        <authorList>
            <person name="Naeem R."/>
            <person name="Antony C."/>
            <person name="Guan Q."/>
        </authorList>
    </citation>
    <scope>NUCLEOTIDE SEQUENCE</scope>
    <source>
        <strain evidence="1">3</strain>
    </source>
</reference>
<sequence length="214" mass="22810">MGIRVGLYPSLGGGHQFLNRGQQFVDQSDFLGLGRLEASALRQDVDERVLDAEHPHRAGYPTGAGQQAQRHFRKPDLAALHVGRDAVMTGQGDLQSAAKCCAVDGGDHRLAQRLQGAKLPLDCLDGVEHIAGVLGPGLHHGLHVTAGEEGLLRAGDHHAGDRILFGDKAIHGLAHRLDVGLVHHVGRPRRVVHGQRDNAVGVLVPLDCIVGHNV</sequence>
<dbReference type="AlphaFoldDB" id="A0A653EQ07"/>
<dbReference type="EMBL" id="LR589279">
    <property type="protein sequence ID" value="VTO99412.1"/>
    <property type="molecule type" value="Genomic_DNA"/>
</dbReference>
<evidence type="ECO:0000313" key="1">
    <source>
        <dbReference type="EMBL" id="VTO99412.1"/>
    </source>
</evidence>
<gene>
    <name evidence="1" type="ORF">BIN_B_01923</name>
</gene>
<accession>A0A653EQ07</accession>
<name>A0A653EQ07_MYCKA</name>
<organism evidence="1">
    <name type="scientific">Mycobacterium kansasii</name>
    <dbReference type="NCBI Taxonomy" id="1768"/>
    <lineage>
        <taxon>Bacteria</taxon>
        <taxon>Bacillati</taxon>
        <taxon>Actinomycetota</taxon>
        <taxon>Actinomycetes</taxon>
        <taxon>Mycobacteriales</taxon>
        <taxon>Mycobacteriaceae</taxon>
        <taxon>Mycobacterium</taxon>
    </lineage>
</organism>
<protein>
    <submittedName>
        <fullName evidence="1">Uncharacterized protein</fullName>
    </submittedName>
</protein>
<proteinExistence type="predicted"/>